<reference evidence="11 12" key="1">
    <citation type="journal article" date="2012" name="New Phytol.">
        <title>Insight into trade-off between wood decay and parasitism from the genome of a fungal forest pathogen.</title>
        <authorList>
            <person name="Olson A."/>
            <person name="Aerts A."/>
            <person name="Asiegbu F."/>
            <person name="Belbahri L."/>
            <person name="Bouzid O."/>
            <person name="Broberg A."/>
            <person name="Canback B."/>
            <person name="Coutinho P.M."/>
            <person name="Cullen D."/>
            <person name="Dalman K."/>
            <person name="Deflorio G."/>
            <person name="van Diepen L.T."/>
            <person name="Dunand C."/>
            <person name="Duplessis S."/>
            <person name="Durling M."/>
            <person name="Gonthier P."/>
            <person name="Grimwood J."/>
            <person name="Fossdal C.G."/>
            <person name="Hansson D."/>
            <person name="Henrissat B."/>
            <person name="Hietala A."/>
            <person name="Himmelstrand K."/>
            <person name="Hoffmeister D."/>
            <person name="Hogberg N."/>
            <person name="James T.Y."/>
            <person name="Karlsson M."/>
            <person name="Kohler A."/>
            <person name="Kues U."/>
            <person name="Lee Y.H."/>
            <person name="Lin Y.C."/>
            <person name="Lind M."/>
            <person name="Lindquist E."/>
            <person name="Lombard V."/>
            <person name="Lucas S."/>
            <person name="Lunden K."/>
            <person name="Morin E."/>
            <person name="Murat C."/>
            <person name="Park J."/>
            <person name="Raffaello T."/>
            <person name="Rouze P."/>
            <person name="Salamov A."/>
            <person name="Schmutz J."/>
            <person name="Solheim H."/>
            <person name="Stahlberg J."/>
            <person name="Velez H."/>
            <person name="de Vries R.P."/>
            <person name="Wiebenga A."/>
            <person name="Woodward S."/>
            <person name="Yakovlev I."/>
            <person name="Garbelotto M."/>
            <person name="Martin F."/>
            <person name="Grigoriev I.V."/>
            <person name="Stenlid J."/>
        </authorList>
    </citation>
    <scope>NUCLEOTIDE SEQUENCE [LARGE SCALE GENOMIC DNA]</scope>
    <source>
        <strain evidence="11 12">TC 32-1</strain>
    </source>
</reference>
<evidence type="ECO:0000256" key="8">
    <source>
        <dbReference type="RuleBase" id="RU003968"/>
    </source>
</evidence>
<comment type="cofactor">
    <cofactor evidence="1">
        <name>FAD</name>
        <dbReference type="ChEBI" id="CHEBI:57692"/>
    </cofactor>
</comment>
<dbReference type="OrthoDB" id="269227at2759"/>
<dbReference type="EMBL" id="KI925464">
    <property type="protein sequence ID" value="ETW76923.1"/>
    <property type="molecule type" value="Genomic_DNA"/>
</dbReference>
<dbReference type="GO" id="GO:0050660">
    <property type="term" value="F:flavin adenine dinucleotide binding"/>
    <property type="evidence" value="ECO:0007669"/>
    <property type="project" value="InterPro"/>
</dbReference>
<feature type="domain" description="Glucose-methanol-choline oxidoreductase N-terminal" evidence="10">
    <location>
        <begin position="312"/>
        <end position="326"/>
    </location>
</feature>
<dbReference type="PANTHER" id="PTHR11552">
    <property type="entry name" value="GLUCOSE-METHANOL-CHOLINE GMC OXIDOREDUCTASE"/>
    <property type="match status" value="1"/>
</dbReference>
<comment type="similarity">
    <text evidence="2 8">Belongs to the GMC oxidoreductase family.</text>
</comment>
<evidence type="ECO:0000259" key="10">
    <source>
        <dbReference type="PROSITE" id="PS00624"/>
    </source>
</evidence>
<dbReference type="Proteomes" id="UP000030671">
    <property type="component" value="Unassembled WGS sequence"/>
</dbReference>
<feature type="active site" description="Proton donor" evidence="7">
    <location>
        <position position="565"/>
    </location>
</feature>
<dbReference type="AlphaFoldDB" id="W4JTQ5"/>
<dbReference type="Pfam" id="PF05199">
    <property type="entry name" value="GMC_oxred_C"/>
    <property type="match status" value="1"/>
</dbReference>
<protein>
    <submittedName>
        <fullName evidence="11">GMC oxidoreductase 11</fullName>
    </submittedName>
</protein>
<dbReference type="InParanoid" id="W4JTQ5"/>
<dbReference type="InterPro" id="IPR007867">
    <property type="entry name" value="GMC_OxRtase_C"/>
</dbReference>
<dbReference type="InterPro" id="IPR036188">
    <property type="entry name" value="FAD/NAD-bd_sf"/>
</dbReference>
<evidence type="ECO:0000256" key="1">
    <source>
        <dbReference type="ARBA" id="ARBA00001974"/>
    </source>
</evidence>
<feature type="domain" description="Glucose-methanol-choline oxidoreductase N-terminal" evidence="9">
    <location>
        <begin position="98"/>
        <end position="121"/>
    </location>
</feature>
<sequence length="628" mass="69041">MPIVQADDISGKTFDYVIVDCRPCSGGGTAGLVVAARLSEDPNVSVLVLEAGPANIDDALLRRPASIGATFGQEQYDWSFKTIPQTHSNDKEYFWFRGRTLGGSSAVNFFAWNKPPADHIDGASSLQFHHHICAHRVRVSVDLERLGNPGWNWANFQKYIARAEGFVPPTFEEIKEHELIGAETWKLGGEGPIDLAIPKRFLAGDLDAIHTVLNAGIPRAAAPLNGDLTGLSFAPSTINPVTFSRSYATTGYWLPNQNRPNLSLVVNATATKIITEGESPSLEATGVQFVIKGANNVHKVVHAGKEVILSAGSIKTPHLLELSGIGNKKILDKVGIPVKIDLPGVGENVQEHCFISITFELRDDVPYETFDVLRDPARAAKELELYAKGEGLHTYTPHGYIFAPLETLSSRGEEIHDAQRAKVKANAEKYPPGIRAQYEVMSQRLDRRSPGCEIMFYSALSSFPNPPEDGKKYFSYHTSMNHQWSRGNIHITSEDPLAQPAIDPHYFEEDIDLKTFVEDVKFIRKLPTFSPHKEVIVKEINPGPDVTTDEQIGDWIKNYMSTTFHTAGSASMLPKDKDGVVDPRLKVYGTSNLRVVDLSVVPLLFAAHSQSVVYGLAEQAAAIIKGEI</sequence>
<dbReference type="PROSITE" id="PS00623">
    <property type="entry name" value="GMC_OXRED_1"/>
    <property type="match status" value="1"/>
</dbReference>
<evidence type="ECO:0000259" key="9">
    <source>
        <dbReference type="PROSITE" id="PS00623"/>
    </source>
</evidence>
<evidence type="ECO:0000256" key="4">
    <source>
        <dbReference type="ARBA" id="ARBA00022729"/>
    </source>
</evidence>
<dbReference type="InterPro" id="IPR012132">
    <property type="entry name" value="GMC_OxRdtase"/>
</dbReference>
<dbReference type="Gene3D" id="3.30.560.10">
    <property type="entry name" value="Glucose Oxidase, domain 3"/>
    <property type="match status" value="1"/>
</dbReference>
<evidence type="ECO:0000313" key="12">
    <source>
        <dbReference type="Proteomes" id="UP000030671"/>
    </source>
</evidence>
<dbReference type="GO" id="GO:0016614">
    <property type="term" value="F:oxidoreductase activity, acting on CH-OH group of donors"/>
    <property type="evidence" value="ECO:0007669"/>
    <property type="project" value="InterPro"/>
</dbReference>
<keyword evidence="4" id="KW-0732">Signal</keyword>
<evidence type="ECO:0000256" key="5">
    <source>
        <dbReference type="ARBA" id="ARBA00022827"/>
    </source>
</evidence>
<dbReference type="SUPFAM" id="SSF54373">
    <property type="entry name" value="FAD-linked reductases, C-terminal domain"/>
    <property type="match status" value="1"/>
</dbReference>
<dbReference type="RefSeq" id="XP_009551785.1">
    <property type="nucleotide sequence ID" value="XM_009553490.1"/>
</dbReference>
<keyword evidence="6" id="KW-0560">Oxidoreductase</keyword>
<gene>
    <name evidence="11" type="primary">gor11</name>
    <name evidence="11" type="ORF">HETIRDRAFT_174960</name>
</gene>
<accession>W4JTQ5</accession>
<evidence type="ECO:0000256" key="7">
    <source>
        <dbReference type="PIRSR" id="PIRSR000137-1"/>
    </source>
</evidence>
<dbReference type="KEGG" id="hir:HETIRDRAFT_174960"/>
<dbReference type="Pfam" id="PF00732">
    <property type="entry name" value="GMC_oxred_N"/>
    <property type="match status" value="1"/>
</dbReference>
<dbReference type="Gene3D" id="3.50.50.60">
    <property type="entry name" value="FAD/NAD(P)-binding domain"/>
    <property type="match status" value="1"/>
</dbReference>
<keyword evidence="5 8" id="KW-0274">FAD</keyword>
<dbReference type="eggNOG" id="KOG1238">
    <property type="taxonomic scope" value="Eukaryota"/>
</dbReference>
<evidence type="ECO:0000256" key="3">
    <source>
        <dbReference type="ARBA" id="ARBA00022630"/>
    </source>
</evidence>
<name>W4JTQ5_HETIT</name>
<feature type="active site" description="Proton acceptor" evidence="7">
    <location>
        <position position="608"/>
    </location>
</feature>
<dbReference type="PROSITE" id="PS00624">
    <property type="entry name" value="GMC_OXRED_2"/>
    <property type="match status" value="1"/>
</dbReference>
<dbReference type="PANTHER" id="PTHR11552:SF201">
    <property type="entry name" value="GLUCOSE-METHANOL-CHOLINE OXIDOREDUCTASE N-TERMINAL DOMAIN-CONTAINING PROTEIN"/>
    <property type="match status" value="1"/>
</dbReference>
<evidence type="ECO:0000313" key="11">
    <source>
        <dbReference type="EMBL" id="ETW76923.1"/>
    </source>
</evidence>
<dbReference type="HOGENOM" id="CLU_002865_6_0_1"/>
<dbReference type="InterPro" id="IPR000172">
    <property type="entry name" value="GMC_OxRdtase_N"/>
</dbReference>
<dbReference type="GeneID" id="20668544"/>
<evidence type="ECO:0000256" key="6">
    <source>
        <dbReference type="ARBA" id="ARBA00023002"/>
    </source>
</evidence>
<organism evidence="11 12">
    <name type="scientific">Heterobasidion irregulare (strain TC 32-1)</name>
    <dbReference type="NCBI Taxonomy" id="747525"/>
    <lineage>
        <taxon>Eukaryota</taxon>
        <taxon>Fungi</taxon>
        <taxon>Dikarya</taxon>
        <taxon>Basidiomycota</taxon>
        <taxon>Agaricomycotina</taxon>
        <taxon>Agaricomycetes</taxon>
        <taxon>Russulales</taxon>
        <taxon>Bondarzewiaceae</taxon>
        <taxon>Heterobasidion</taxon>
        <taxon>Heterobasidion annosum species complex</taxon>
    </lineage>
</organism>
<proteinExistence type="inferred from homology"/>
<dbReference type="PIRSF" id="PIRSF000137">
    <property type="entry name" value="Alcohol_oxidase"/>
    <property type="match status" value="1"/>
</dbReference>
<evidence type="ECO:0000256" key="2">
    <source>
        <dbReference type="ARBA" id="ARBA00010790"/>
    </source>
</evidence>
<keyword evidence="3 8" id="KW-0285">Flavoprotein</keyword>
<keyword evidence="12" id="KW-1185">Reference proteome</keyword>
<dbReference type="SUPFAM" id="SSF51905">
    <property type="entry name" value="FAD/NAD(P)-binding domain"/>
    <property type="match status" value="1"/>
</dbReference>